<gene>
    <name evidence="4" type="ORF">GCM10007392_10430</name>
</gene>
<dbReference type="InterPro" id="IPR038165">
    <property type="entry name" value="FlgT_C_sf"/>
</dbReference>
<organism evidence="4 5">
    <name type="scientific">Saccharospirillum salsuginis</name>
    <dbReference type="NCBI Taxonomy" id="418750"/>
    <lineage>
        <taxon>Bacteria</taxon>
        <taxon>Pseudomonadati</taxon>
        <taxon>Pseudomonadota</taxon>
        <taxon>Gammaproteobacteria</taxon>
        <taxon>Oceanospirillales</taxon>
        <taxon>Saccharospirillaceae</taxon>
        <taxon>Saccharospirillum</taxon>
    </lineage>
</organism>
<dbReference type="Proteomes" id="UP000626148">
    <property type="component" value="Unassembled WGS sequence"/>
</dbReference>
<dbReference type="EMBL" id="BMXR01000002">
    <property type="protein sequence ID" value="GGX45370.1"/>
    <property type="molecule type" value="Genomic_DNA"/>
</dbReference>
<protein>
    <recommendedName>
        <fullName evidence="6">Flagellar assembly protein T, C-terminal domain</fullName>
    </recommendedName>
</protein>
<feature type="domain" description="Flagellar assembly protein T middle" evidence="2">
    <location>
        <begin position="128"/>
        <end position="291"/>
    </location>
</feature>
<dbReference type="InterPro" id="IPR032370">
    <property type="entry name" value="FlgT_N"/>
</dbReference>
<dbReference type="Pfam" id="PF16539">
    <property type="entry name" value="FlgT_M"/>
    <property type="match status" value="1"/>
</dbReference>
<feature type="domain" description="Flagellar assembly protein T N-terminal" evidence="3">
    <location>
        <begin position="34"/>
        <end position="118"/>
    </location>
</feature>
<proteinExistence type="predicted"/>
<evidence type="ECO:0000313" key="4">
    <source>
        <dbReference type="EMBL" id="GGX45370.1"/>
    </source>
</evidence>
<comment type="caution">
    <text evidence="4">The sequence shown here is derived from an EMBL/GenBank/DDBJ whole genome shotgun (WGS) entry which is preliminary data.</text>
</comment>
<dbReference type="Pfam" id="PF16538">
    <property type="entry name" value="FlgT_C"/>
    <property type="match status" value="1"/>
</dbReference>
<accession>A0A918K3D6</accession>
<dbReference type="RefSeq" id="WP_189607433.1">
    <property type="nucleotide sequence ID" value="NZ_BMXR01000002.1"/>
</dbReference>
<dbReference type="Gene3D" id="3.40.50.10610">
    <property type="entry name" value="ABC-type transport auxiliary lipoprotein component"/>
    <property type="match status" value="1"/>
</dbReference>
<name>A0A918K3D6_9GAMM</name>
<dbReference type="Gene3D" id="3.30.1660.40">
    <property type="entry name" value="FlgT, N-terminal domain"/>
    <property type="match status" value="1"/>
</dbReference>
<dbReference type="AlphaFoldDB" id="A0A918K3D6"/>
<dbReference type="Gene3D" id="2.40.10.410">
    <property type="entry name" value="FlgT, C-terminal domain"/>
    <property type="match status" value="1"/>
</dbReference>
<evidence type="ECO:0000259" key="3">
    <source>
        <dbReference type="Pfam" id="PF16548"/>
    </source>
</evidence>
<sequence>MARLISPWTPILLITLWLWAGLAQAEPTDELVRVDARGEAEIQYDDLNSARMRALRKAIENASMQVSAQVHSTQVMENGNLTVDYLRVNSAAQVRDIHIMSEGREGDLYAVDITARVASDQVCANVMANHYRKSVAVTGFSMEHPEQATLGHLGAVDRELAAYLVNGLSGMAGVRALNANGMTLYPNNPLSAPTQLSPRMTLTSAVDAAKSLGAQFVISGVIRDMAMENPDAPRARRWDGWLEKVGLSKASRTRHFVFDVFIHDGYSGALVFQSRYSTYGLWNERNNARVGFATGKFFGTDYGQEVDRLMRQAMSDIQQTIQCQPFMATITQVDGKRLFVDTGAASGLRPGDFLSVYRTSQHFDRQGEGFWQISDTRLVAEVKQVQPHFAIAELSIGSERLNLQMDDLVMGW</sequence>
<reference evidence="4" key="1">
    <citation type="journal article" date="2014" name="Int. J. Syst. Evol. Microbiol.">
        <title>Complete genome sequence of Corynebacterium casei LMG S-19264T (=DSM 44701T), isolated from a smear-ripened cheese.</title>
        <authorList>
            <consortium name="US DOE Joint Genome Institute (JGI-PGF)"/>
            <person name="Walter F."/>
            <person name="Albersmeier A."/>
            <person name="Kalinowski J."/>
            <person name="Ruckert C."/>
        </authorList>
    </citation>
    <scope>NUCLEOTIDE SEQUENCE</scope>
    <source>
        <strain evidence="4">KCTC 22169</strain>
    </source>
</reference>
<evidence type="ECO:0008006" key="6">
    <source>
        <dbReference type="Google" id="ProtNLM"/>
    </source>
</evidence>
<evidence type="ECO:0000259" key="2">
    <source>
        <dbReference type="Pfam" id="PF16539"/>
    </source>
</evidence>
<dbReference type="InterPro" id="IPR032388">
    <property type="entry name" value="FlgT_C"/>
</dbReference>
<dbReference type="Pfam" id="PF16548">
    <property type="entry name" value="FlgT_N"/>
    <property type="match status" value="1"/>
</dbReference>
<reference evidence="4" key="2">
    <citation type="submission" date="2020-09" db="EMBL/GenBank/DDBJ databases">
        <authorList>
            <person name="Sun Q."/>
            <person name="Kim S."/>
        </authorList>
    </citation>
    <scope>NUCLEOTIDE SEQUENCE</scope>
    <source>
        <strain evidence="4">KCTC 22169</strain>
    </source>
</reference>
<dbReference type="InterPro" id="IPR038180">
    <property type="entry name" value="FlgT_N_sf"/>
</dbReference>
<dbReference type="InterPro" id="IPR032386">
    <property type="entry name" value="FlgT_M"/>
</dbReference>
<evidence type="ECO:0000313" key="5">
    <source>
        <dbReference type="Proteomes" id="UP000626148"/>
    </source>
</evidence>
<keyword evidence="5" id="KW-1185">Reference proteome</keyword>
<evidence type="ECO:0000259" key="1">
    <source>
        <dbReference type="Pfam" id="PF16538"/>
    </source>
</evidence>
<feature type="domain" description="Flagellar assembly protein T C-terminal" evidence="1">
    <location>
        <begin position="335"/>
        <end position="410"/>
    </location>
</feature>